<protein>
    <submittedName>
        <fullName evidence="2">Uncharacterized protein</fullName>
    </submittedName>
</protein>
<reference evidence="2" key="1">
    <citation type="journal article" date="2015" name="Nature">
        <title>Complex archaea that bridge the gap between prokaryotes and eukaryotes.</title>
        <authorList>
            <person name="Spang A."/>
            <person name="Saw J.H."/>
            <person name="Jorgensen S.L."/>
            <person name="Zaremba-Niedzwiedzka K."/>
            <person name="Martijn J."/>
            <person name="Lind A.E."/>
            <person name="van Eijk R."/>
            <person name="Schleper C."/>
            <person name="Guy L."/>
            <person name="Ettema T.J."/>
        </authorList>
    </citation>
    <scope>NUCLEOTIDE SEQUENCE</scope>
</reference>
<organism evidence="2">
    <name type="scientific">marine sediment metagenome</name>
    <dbReference type="NCBI Taxonomy" id="412755"/>
    <lineage>
        <taxon>unclassified sequences</taxon>
        <taxon>metagenomes</taxon>
        <taxon>ecological metagenomes</taxon>
    </lineage>
</organism>
<feature type="transmembrane region" description="Helical" evidence="1">
    <location>
        <begin position="12"/>
        <end position="32"/>
    </location>
</feature>
<accession>A0A0F9SKQ7</accession>
<keyword evidence="1" id="KW-0472">Membrane</keyword>
<keyword evidence="1" id="KW-0812">Transmembrane</keyword>
<dbReference type="AlphaFoldDB" id="A0A0F9SKQ7"/>
<proteinExistence type="predicted"/>
<keyword evidence="1" id="KW-1133">Transmembrane helix</keyword>
<dbReference type="EMBL" id="LAZR01000423">
    <property type="protein sequence ID" value="KKN69575.1"/>
    <property type="molecule type" value="Genomic_DNA"/>
</dbReference>
<gene>
    <name evidence="2" type="ORF">LCGC14_0439950</name>
</gene>
<sequence length="208" mass="23418">MWNWLSQYTAVLSLGVSIAMLIVWVVYLQLLLNGYRRQRSSSILISRGAGHGIRSRCLITSMSAEPLYITSIIATLETDAKSYEYALTDLRDLPEDLGSDPRSSMRQGSLSTGDYLDIGHFDELVSQLVETDPELSNLSSWTDSVTGLNLIVVALYGPDLLPVGASRRFSFVENGERNLRIRPNSLTTRQLRSRRQGRRLMRKLAEHL</sequence>
<name>A0A0F9SKQ7_9ZZZZ</name>
<evidence type="ECO:0000256" key="1">
    <source>
        <dbReference type="SAM" id="Phobius"/>
    </source>
</evidence>
<evidence type="ECO:0000313" key="2">
    <source>
        <dbReference type="EMBL" id="KKN69575.1"/>
    </source>
</evidence>
<comment type="caution">
    <text evidence="2">The sequence shown here is derived from an EMBL/GenBank/DDBJ whole genome shotgun (WGS) entry which is preliminary data.</text>
</comment>